<name>A0ABP1CQT4_9APHY</name>
<evidence type="ECO:0000313" key="2">
    <source>
        <dbReference type="Proteomes" id="UP001497453"/>
    </source>
</evidence>
<evidence type="ECO:0000313" key="1">
    <source>
        <dbReference type="EMBL" id="CAL1698046.1"/>
    </source>
</evidence>
<accession>A0ABP1CQT4</accession>
<reference evidence="2" key="1">
    <citation type="submission" date="2024-04" db="EMBL/GenBank/DDBJ databases">
        <authorList>
            <person name="Shaw F."/>
            <person name="Minotto A."/>
        </authorList>
    </citation>
    <scope>NUCLEOTIDE SEQUENCE [LARGE SCALE GENOMIC DNA]</scope>
</reference>
<gene>
    <name evidence="1" type="ORF">GFSPODELE1_LOCUS1969</name>
</gene>
<keyword evidence="2" id="KW-1185">Reference proteome</keyword>
<dbReference type="Proteomes" id="UP001497453">
    <property type="component" value="Chromosome 10"/>
</dbReference>
<protein>
    <submittedName>
        <fullName evidence="1">Uncharacterized protein</fullName>
    </submittedName>
</protein>
<proteinExistence type="predicted"/>
<sequence>MPSTLSQALIDTLQPLFSGLRLALEQNPTYLSAFLPLLHPEDISGHYDPTRDLGHFSEADMHSLLTRLRKIFPAVDVSTLCKWRDGKEVYKFDVPDFFELHGRLASALSMRQTDNNRHHLHFIIIVILLHFLGHAVLGHVQRDYPYINICDDFPYHDCLSRSLRKAIPEPGYLVEEALFGGIIGIVFREERDEGRPPRFLQSDLTRIDYLFLHHRNGSTYELDPADLRDRITNWRLTPFDISSLRKISLPRRIRERTCAFYNGDHLGVTFPGDGGEVLHT</sequence>
<dbReference type="EMBL" id="OZ037953">
    <property type="protein sequence ID" value="CAL1698046.1"/>
    <property type="molecule type" value="Genomic_DNA"/>
</dbReference>
<organism evidence="1 2">
    <name type="scientific">Somion occarium</name>
    <dbReference type="NCBI Taxonomy" id="3059160"/>
    <lineage>
        <taxon>Eukaryota</taxon>
        <taxon>Fungi</taxon>
        <taxon>Dikarya</taxon>
        <taxon>Basidiomycota</taxon>
        <taxon>Agaricomycotina</taxon>
        <taxon>Agaricomycetes</taxon>
        <taxon>Polyporales</taxon>
        <taxon>Cerrenaceae</taxon>
        <taxon>Somion</taxon>
    </lineage>
</organism>